<gene>
    <name evidence="2" type="ORF">Spa11_03270</name>
</gene>
<accession>A0A518K328</accession>
<evidence type="ECO:0000256" key="1">
    <source>
        <dbReference type="SAM" id="Phobius"/>
    </source>
</evidence>
<dbReference type="NCBIfam" id="TIGR02532">
    <property type="entry name" value="IV_pilin_GFxxxE"/>
    <property type="match status" value="1"/>
</dbReference>
<dbReference type="AlphaFoldDB" id="A0A518K328"/>
<keyword evidence="1" id="KW-0472">Membrane</keyword>
<sequence length="406" mass="44205">MIEIGKGNAERGMRSYRLAQSPSARSFHFRLSPFHFRRRALTLVELMVAIAIIGILASLLLGAAAVASEVARNARTKSLIARLHTLVIERYDGYRNHRVEIQPFTDTAVYRTSLAAVTGFVYPTGPNGLNPPQPGGPGDPRMRAYARLAGLRELMKLEMPDRWSDILNGAVQNPPQIIPPSSGRPGVVLQRVPALYETYARAYNQLVGRTNTVTGLPNTDDDILANESAECLYLIIMNATGDGEARGMFKPNDIGDTDGDGAFEFLDGWGKPIAFLRWAPGFDSDAQLSFRSLERTASNPRLGPNVVAEQLLEDHDPFDLFRLDPPAGSGLLRGWRLTPLIISGGGDEEIGVRTLSGANYIATLNPYADVLLGEATDTPDDAARDIEAELAGDDITNHNVGELSRK</sequence>
<evidence type="ECO:0000313" key="3">
    <source>
        <dbReference type="Proteomes" id="UP000316426"/>
    </source>
</evidence>
<evidence type="ECO:0008006" key="4">
    <source>
        <dbReference type="Google" id="ProtNLM"/>
    </source>
</evidence>
<protein>
    <recommendedName>
        <fullName evidence="4">Type II secretion system protein G</fullName>
    </recommendedName>
</protein>
<dbReference type="EMBL" id="CP036349">
    <property type="protein sequence ID" value="QDV72155.1"/>
    <property type="molecule type" value="Genomic_DNA"/>
</dbReference>
<evidence type="ECO:0000313" key="2">
    <source>
        <dbReference type="EMBL" id="QDV72155.1"/>
    </source>
</evidence>
<dbReference type="InterPro" id="IPR012902">
    <property type="entry name" value="N_methyl_site"/>
</dbReference>
<dbReference type="SUPFAM" id="SSF54523">
    <property type="entry name" value="Pili subunits"/>
    <property type="match status" value="1"/>
</dbReference>
<dbReference type="KEGG" id="bmei:Spa11_03270"/>
<keyword evidence="1" id="KW-1133">Transmembrane helix</keyword>
<dbReference type="Pfam" id="PF07963">
    <property type="entry name" value="N_methyl"/>
    <property type="match status" value="1"/>
</dbReference>
<reference evidence="2 3" key="1">
    <citation type="submission" date="2019-02" db="EMBL/GenBank/DDBJ databases">
        <title>Deep-cultivation of Planctomycetes and their phenomic and genomic characterization uncovers novel biology.</title>
        <authorList>
            <person name="Wiegand S."/>
            <person name="Jogler M."/>
            <person name="Boedeker C."/>
            <person name="Pinto D."/>
            <person name="Vollmers J."/>
            <person name="Rivas-Marin E."/>
            <person name="Kohn T."/>
            <person name="Peeters S.H."/>
            <person name="Heuer A."/>
            <person name="Rast P."/>
            <person name="Oberbeckmann S."/>
            <person name="Bunk B."/>
            <person name="Jeske O."/>
            <person name="Meyerdierks A."/>
            <person name="Storesund J.E."/>
            <person name="Kallscheuer N."/>
            <person name="Luecker S."/>
            <person name="Lage O.M."/>
            <person name="Pohl T."/>
            <person name="Merkel B.J."/>
            <person name="Hornburger P."/>
            <person name="Mueller R.-W."/>
            <person name="Bruemmer F."/>
            <person name="Labrenz M."/>
            <person name="Spormann A.M."/>
            <person name="Op den Camp H."/>
            <person name="Overmann J."/>
            <person name="Amann R."/>
            <person name="Jetten M.S.M."/>
            <person name="Mascher T."/>
            <person name="Medema M.H."/>
            <person name="Devos D.P."/>
            <person name="Kaster A.-K."/>
            <person name="Ovreas L."/>
            <person name="Rohde M."/>
            <person name="Galperin M.Y."/>
            <person name="Jogler C."/>
        </authorList>
    </citation>
    <scope>NUCLEOTIDE SEQUENCE [LARGE SCALE GENOMIC DNA]</scope>
    <source>
        <strain evidence="2 3">Spa11</strain>
    </source>
</reference>
<dbReference type="InterPro" id="IPR045584">
    <property type="entry name" value="Pilin-like"/>
</dbReference>
<keyword evidence="1" id="KW-0812">Transmembrane</keyword>
<name>A0A518K328_9BACT</name>
<dbReference type="Gene3D" id="3.30.700.10">
    <property type="entry name" value="Glycoprotein, Type 4 Pilin"/>
    <property type="match status" value="1"/>
</dbReference>
<organism evidence="2 3">
    <name type="scientific">Botrimarina mediterranea</name>
    <dbReference type="NCBI Taxonomy" id="2528022"/>
    <lineage>
        <taxon>Bacteria</taxon>
        <taxon>Pseudomonadati</taxon>
        <taxon>Planctomycetota</taxon>
        <taxon>Planctomycetia</taxon>
        <taxon>Pirellulales</taxon>
        <taxon>Lacipirellulaceae</taxon>
        <taxon>Botrimarina</taxon>
    </lineage>
</organism>
<proteinExistence type="predicted"/>
<feature type="transmembrane region" description="Helical" evidence="1">
    <location>
        <begin position="40"/>
        <end position="67"/>
    </location>
</feature>
<dbReference type="RefSeq" id="WP_315851339.1">
    <property type="nucleotide sequence ID" value="NZ_CP036349.1"/>
</dbReference>
<keyword evidence="3" id="KW-1185">Reference proteome</keyword>
<dbReference type="Proteomes" id="UP000316426">
    <property type="component" value="Chromosome"/>
</dbReference>